<keyword evidence="5" id="KW-1185">Reference proteome</keyword>
<dbReference type="EMBL" id="JAACJM010000150">
    <property type="protein sequence ID" value="KAF5343026.1"/>
    <property type="molecule type" value="Genomic_DNA"/>
</dbReference>
<sequence length="413" mass="46108">MGNPPPLPPNLTSFTVTVTMSEPSSSPDKLSRVQSSQDRKSLYSSQQARARKDGYYGSFKPYAENNGENTRRNRLSGTQDSQGTGKESSLEVTAKPSTPVSRVQPPSIQQYNNNSRNPTDSQQTDNSYQEKRKDPADDPYQPFYTPQNPVSADISQLVHARRYNHPRSARQDSVSETKPEAPRRLLGIAEHQTAYTGNRNYDYTQKYPPDEFGQEASENARVWKVYLDEAEAFDDEMLKGFRDTLDALLVFAALFSGVVTTLVTSTVDSLQPNYAQITARLMLEQNQLLRAAGNATAVNLVQSQSVDLDNADVSANDLWINGLFFASLSLSLVTALLSVLVKQWLQAYASLPNGNAMERSKIRQFRYQGFLKWRVPQIIGALPLVLHASLALFMVGLSIYVSELHRTLCWVVP</sequence>
<feature type="transmembrane region" description="Helical" evidence="2">
    <location>
        <begin position="318"/>
        <end position="341"/>
    </location>
</feature>
<keyword evidence="2" id="KW-0812">Transmembrane</keyword>
<evidence type="ECO:0000256" key="2">
    <source>
        <dbReference type="SAM" id="Phobius"/>
    </source>
</evidence>
<evidence type="ECO:0000259" key="3">
    <source>
        <dbReference type="Pfam" id="PF20153"/>
    </source>
</evidence>
<dbReference type="Proteomes" id="UP000559256">
    <property type="component" value="Unassembled WGS sequence"/>
</dbReference>
<accession>A0A8H5CJM5</accession>
<feature type="region of interest" description="Disordered" evidence="1">
    <location>
        <begin position="19"/>
        <end position="150"/>
    </location>
</feature>
<keyword evidence="2" id="KW-1133">Transmembrane helix</keyword>
<feature type="domain" description="DUF6535" evidence="3">
    <location>
        <begin position="223"/>
        <end position="401"/>
    </location>
</feature>
<reference evidence="4 5" key="1">
    <citation type="journal article" date="2020" name="ISME J.">
        <title>Uncovering the hidden diversity of litter-decomposition mechanisms in mushroom-forming fungi.</title>
        <authorList>
            <person name="Floudas D."/>
            <person name="Bentzer J."/>
            <person name="Ahren D."/>
            <person name="Johansson T."/>
            <person name="Persson P."/>
            <person name="Tunlid A."/>
        </authorList>
    </citation>
    <scope>NUCLEOTIDE SEQUENCE [LARGE SCALE GENOMIC DNA]</scope>
    <source>
        <strain evidence="4 5">CBS 291.85</strain>
    </source>
</reference>
<comment type="caution">
    <text evidence="4">The sequence shown here is derived from an EMBL/GenBank/DDBJ whole genome shotgun (WGS) entry which is preliminary data.</text>
</comment>
<dbReference type="Pfam" id="PF20153">
    <property type="entry name" value="DUF6535"/>
    <property type="match status" value="1"/>
</dbReference>
<protein>
    <recommendedName>
        <fullName evidence="3">DUF6535 domain-containing protein</fullName>
    </recommendedName>
</protein>
<evidence type="ECO:0000313" key="4">
    <source>
        <dbReference type="EMBL" id="KAF5343026.1"/>
    </source>
</evidence>
<organism evidence="4 5">
    <name type="scientific">Tetrapyrgos nigripes</name>
    <dbReference type="NCBI Taxonomy" id="182062"/>
    <lineage>
        <taxon>Eukaryota</taxon>
        <taxon>Fungi</taxon>
        <taxon>Dikarya</taxon>
        <taxon>Basidiomycota</taxon>
        <taxon>Agaricomycotina</taxon>
        <taxon>Agaricomycetes</taxon>
        <taxon>Agaricomycetidae</taxon>
        <taxon>Agaricales</taxon>
        <taxon>Marasmiineae</taxon>
        <taxon>Marasmiaceae</taxon>
        <taxon>Tetrapyrgos</taxon>
    </lineage>
</organism>
<gene>
    <name evidence="4" type="ORF">D9758_011112</name>
</gene>
<keyword evidence="2" id="KW-0472">Membrane</keyword>
<feature type="transmembrane region" description="Helical" evidence="2">
    <location>
        <begin position="247"/>
        <end position="267"/>
    </location>
</feature>
<feature type="transmembrane region" description="Helical" evidence="2">
    <location>
        <begin position="378"/>
        <end position="401"/>
    </location>
</feature>
<evidence type="ECO:0000256" key="1">
    <source>
        <dbReference type="SAM" id="MobiDB-lite"/>
    </source>
</evidence>
<name>A0A8H5CJM5_9AGAR</name>
<dbReference type="OrthoDB" id="3221808at2759"/>
<feature type="compositionally biased region" description="Polar residues" evidence="1">
    <location>
        <begin position="75"/>
        <end position="127"/>
    </location>
</feature>
<dbReference type="InterPro" id="IPR045338">
    <property type="entry name" value="DUF6535"/>
</dbReference>
<evidence type="ECO:0000313" key="5">
    <source>
        <dbReference type="Proteomes" id="UP000559256"/>
    </source>
</evidence>
<dbReference type="AlphaFoldDB" id="A0A8H5CJM5"/>
<feature type="compositionally biased region" description="Polar residues" evidence="1">
    <location>
        <begin position="19"/>
        <end position="48"/>
    </location>
</feature>
<proteinExistence type="predicted"/>